<dbReference type="SUPFAM" id="SSF46894">
    <property type="entry name" value="C-terminal effector domain of the bipartite response regulators"/>
    <property type="match status" value="1"/>
</dbReference>
<protein>
    <recommendedName>
        <fullName evidence="1">HTH luxR-type domain-containing protein</fullName>
    </recommendedName>
</protein>
<sequence length="418" mass="45154">MRRNELLEAVDLIYAAALDEGASWQDLGGKLMTLFEAQRATLWLADGAGTPGNLLMHHDSYDEQYASRYVLLDPYRAAAREVSVEETVRRQGDVRLGHEIIPDASYVKSEFYAEFGRNSSRRYLIGGLINVSKVIPLGLHRDAASRPFDEEDKRTLSQLLPHLQRGLQMRARLAPTTSSLATGALDALPVGVIVVDREMRVLYSNAEAVALLSDSQSGLSSARPRPGPVSGACRLFASHPDDDAQLCRLVGAASRGGAGGGMQIHARPNASPGDSAVLSALVCPALRHLSSSTQSNMGTSVIHGAATVLTRHLLRPSSPPVRLLIDLFGLTRSEAEVAVALAGGVTAENVARTRRVSLDTVRSQIRTLLRKTGAVGLRDFERIIALSSTMHRRGSLYARCADNDSFRQSPGGDPRYID</sequence>
<organism evidence="2 3">
    <name type="scientific">Paraburkholderia eburnea</name>
    <dbReference type="NCBI Taxonomy" id="1189126"/>
    <lineage>
        <taxon>Bacteria</taxon>
        <taxon>Pseudomonadati</taxon>
        <taxon>Pseudomonadota</taxon>
        <taxon>Betaproteobacteria</taxon>
        <taxon>Burkholderiales</taxon>
        <taxon>Burkholderiaceae</taxon>
        <taxon>Paraburkholderia</taxon>
    </lineage>
</organism>
<dbReference type="InterPro" id="IPR016032">
    <property type="entry name" value="Sig_transdc_resp-reg_C-effctor"/>
</dbReference>
<dbReference type="Proteomes" id="UP000237381">
    <property type="component" value="Unassembled WGS sequence"/>
</dbReference>
<dbReference type="AlphaFoldDB" id="A0A2S4LWR2"/>
<accession>A0A2S4LWR2</accession>
<gene>
    <name evidence="2" type="ORF">B0G62_12148</name>
</gene>
<evidence type="ECO:0000313" key="2">
    <source>
        <dbReference type="EMBL" id="POR46893.1"/>
    </source>
</evidence>
<dbReference type="InterPro" id="IPR036388">
    <property type="entry name" value="WH-like_DNA-bd_sf"/>
</dbReference>
<dbReference type="InterPro" id="IPR000792">
    <property type="entry name" value="Tscrpt_reg_LuxR_C"/>
</dbReference>
<proteinExistence type="predicted"/>
<dbReference type="Gene3D" id="1.10.10.10">
    <property type="entry name" value="Winged helix-like DNA-binding domain superfamily/Winged helix DNA-binding domain"/>
    <property type="match status" value="1"/>
</dbReference>
<feature type="domain" description="HTH luxR-type" evidence="1">
    <location>
        <begin position="327"/>
        <end position="384"/>
    </location>
</feature>
<dbReference type="GO" id="GO:0003677">
    <property type="term" value="F:DNA binding"/>
    <property type="evidence" value="ECO:0007669"/>
    <property type="project" value="InterPro"/>
</dbReference>
<comment type="caution">
    <text evidence="2">The sequence shown here is derived from an EMBL/GenBank/DDBJ whole genome shotgun (WGS) entry which is preliminary data.</text>
</comment>
<dbReference type="GO" id="GO:0006355">
    <property type="term" value="P:regulation of DNA-templated transcription"/>
    <property type="evidence" value="ECO:0007669"/>
    <property type="project" value="InterPro"/>
</dbReference>
<dbReference type="RefSeq" id="WP_103707105.1">
    <property type="nucleotide sequence ID" value="NZ_PQGA01000021.1"/>
</dbReference>
<name>A0A2S4LWR2_9BURK</name>
<dbReference type="OrthoDB" id="5497412at2"/>
<keyword evidence="3" id="KW-1185">Reference proteome</keyword>
<dbReference type="EMBL" id="PQGA01000021">
    <property type="protein sequence ID" value="POR46893.1"/>
    <property type="molecule type" value="Genomic_DNA"/>
</dbReference>
<evidence type="ECO:0000313" key="3">
    <source>
        <dbReference type="Proteomes" id="UP000237381"/>
    </source>
</evidence>
<evidence type="ECO:0000259" key="1">
    <source>
        <dbReference type="SMART" id="SM00421"/>
    </source>
</evidence>
<reference evidence="2 3" key="1">
    <citation type="submission" date="2018-01" db="EMBL/GenBank/DDBJ databases">
        <title>Genomic Encyclopedia of Type Strains, Phase III (KMG-III): the genomes of soil and plant-associated and newly described type strains.</title>
        <authorList>
            <person name="Whitman W."/>
        </authorList>
    </citation>
    <scope>NUCLEOTIDE SEQUENCE [LARGE SCALE GENOMIC DNA]</scope>
    <source>
        <strain evidence="2 3">JCM 18070</strain>
    </source>
</reference>
<dbReference type="SMART" id="SM00421">
    <property type="entry name" value="HTH_LUXR"/>
    <property type="match status" value="1"/>
</dbReference>